<sequence>MTSRHRLAGSFIALFASTLALSACSADDSHDQVVVTQVVTSTVEAVPQSTATEQAEPATPTATATPTSAALAPVEASEFSGFGVYSFDFRTGGPATGFCVIATPGDSVTCSGTADDSVPDVEGLFSGRPNAVTLNVAGTAYTVSEGGPPPPRDLNTGEQVTLGSVTCSKPTDDVLTCELGSHAIRVEGPDRRITTS</sequence>
<protein>
    <recommendedName>
        <fullName evidence="5">Secreted protein</fullName>
    </recommendedName>
</protein>
<dbReference type="EMBL" id="CP126970">
    <property type="protein sequence ID" value="WIM70292.1"/>
    <property type="molecule type" value="Genomic_DNA"/>
</dbReference>
<name>A0ABY8VMT2_9CORY</name>
<evidence type="ECO:0000313" key="4">
    <source>
        <dbReference type="Proteomes" id="UP001238805"/>
    </source>
</evidence>
<evidence type="ECO:0008006" key="5">
    <source>
        <dbReference type="Google" id="ProtNLM"/>
    </source>
</evidence>
<accession>A0ABY8VMT2</accession>
<gene>
    <name evidence="3" type="ORF">QP029_14180</name>
</gene>
<dbReference type="PROSITE" id="PS51257">
    <property type="entry name" value="PROKAR_LIPOPROTEIN"/>
    <property type="match status" value="1"/>
</dbReference>
<proteinExistence type="predicted"/>
<keyword evidence="4" id="KW-1185">Reference proteome</keyword>
<evidence type="ECO:0000256" key="2">
    <source>
        <dbReference type="SAM" id="SignalP"/>
    </source>
</evidence>
<dbReference type="RefSeq" id="WP_284874882.1">
    <property type="nucleotide sequence ID" value="NZ_CP126970.1"/>
</dbReference>
<feature type="region of interest" description="Disordered" evidence="1">
    <location>
        <begin position="47"/>
        <end position="67"/>
    </location>
</feature>
<evidence type="ECO:0000256" key="1">
    <source>
        <dbReference type="SAM" id="MobiDB-lite"/>
    </source>
</evidence>
<dbReference type="Proteomes" id="UP001238805">
    <property type="component" value="Chromosome"/>
</dbReference>
<evidence type="ECO:0000313" key="3">
    <source>
        <dbReference type="EMBL" id="WIM70292.1"/>
    </source>
</evidence>
<feature type="chain" id="PRO_5045780334" description="Secreted protein" evidence="2">
    <location>
        <begin position="23"/>
        <end position="196"/>
    </location>
</feature>
<keyword evidence="2" id="KW-0732">Signal</keyword>
<feature type="signal peptide" evidence="2">
    <location>
        <begin position="1"/>
        <end position="22"/>
    </location>
</feature>
<organism evidence="3 4">
    <name type="scientific">Corynebacterium suedekumii</name>
    <dbReference type="NCBI Taxonomy" id="3049801"/>
    <lineage>
        <taxon>Bacteria</taxon>
        <taxon>Bacillati</taxon>
        <taxon>Actinomycetota</taxon>
        <taxon>Actinomycetes</taxon>
        <taxon>Mycobacteriales</taxon>
        <taxon>Corynebacteriaceae</taxon>
        <taxon>Corynebacterium</taxon>
    </lineage>
</organism>
<reference evidence="3 4" key="1">
    <citation type="submission" date="2023-05" db="EMBL/GenBank/DDBJ databases">
        <title>Corynebacterium suedekumii sp. nov. and Corynebacterium breve sp. nov. isolated from raw cow's milk.</title>
        <authorList>
            <person name="Baer M.K."/>
            <person name="Mehl L."/>
            <person name="Hellmuth R."/>
            <person name="Marke G."/>
            <person name="Lipski A."/>
        </authorList>
    </citation>
    <scope>NUCLEOTIDE SEQUENCE [LARGE SCALE GENOMIC DNA]</scope>
    <source>
        <strain evidence="3 4">LM112</strain>
    </source>
</reference>